<dbReference type="InterPro" id="IPR059052">
    <property type="entry name" value="HH_YbhG-like"/>
</dbReference>
<comment type="similarity">
    <text evidence="2">Belongs to the UPF0194 family.</text>
</comment>
<dbReference type="Pfam" id="PF25881">
    <property type="entry name" value="HH_YBHG"/>
    <property type="match status" value="1"/>
</dbReference>
<accession>A0A9D7SFK4</accession>
<comment type="caution">
    <text evidence="9">The sequence shown here is derived from an EMBL/GenBank/DDBJ whole genome shotgun (WGS) entry which is preliminary data.</text>
</comment>
<evidence type="ECO:0000313" key="9">
    <source>
        <dbReference type="EMBL" id="MBK9795921.1"/>
    </source>
</evidence>
<dbReference type="NCBIfam" id="NF002939">
    <property type="entry name" value="PRK03598.1"/>
    <property type="match status" value="1"/>
</dbReference>
<evidence type="ECO:0000256" key="1">
    <source>
        <dbReference type="ARBA" id="ARBA00004418"/>
    </source>
</evidence>
<name>A0A9D7SFK4_9BACT</name>
<proteinExistence type="inferred from homology"/>
<dbReference type="AlphaFoldDB" id="A0A9D7SFK4"/>
<dbReference type="InterPro" id="IPR050465">
    <property type="entry name" value="UPF0194_transport"/>
</dbReference>
<comment type="subcellular location">
    <subcellularLocation>
        <location evidence="1">Periplasm</location>
    </subcellularLocation>
</comment>
<dbReference type="Gene3D" id="2.40.30.170">
    <property type="match status" value="1"/>
</dbReference>
<protein>
    <submittedName>
        <fullName evidence="9">Secretion protein HlyD</fullName>
    </submittedName>
</protein>
<keyword evidence="5 6" id="KW-0175">Coiled coil</keyword>
<keyword evidence="4" id="KW-0574">Periplasm</keyword>
<feature type="domain" description="YbhG-like alpha-helical hairpin" evidence="7">
    <location>
        <begin position="73"/>
        <end position="202"/>
    </location>
</feature>
<dbReference type="SUPFAM" id="SSF111369">
    <property type="entry name" value="HlyD-like secretion proteins"/>
    <property type="match status" value="2"/>
</dbReference>
<evidence type="ECO:0000259" key="7">
    <source>
        <dbReference type="Pfam" id="PF25881"/>
    </source>
</evidence>
<dbReference type="InterPro" id="IPR058792">
    <property type="entry name" value="Beta-barrel_RND_2"/>
</dbReference>
<sequence>MNKKAIILPVLLLGSAAAYLIYRSVTTAERQATLYGNVDIREASLAFRVTGRVASLLVDEGAQVKEGDVLASLDPEPLRNALHGAEAAVAALAARNAMLRSGYRSEDLEQAKARLQAAQAVLVDAEREFARQATLLPEGVTTQRALDAARSAKDQATAQVQVAGQQVRQMSTGFRREEVADSDAQLRQAQAQLAAAQLAVKDATLLAPSEGIILTRAIEKGNMVQAGSPAFSLSLTSPVRVIAYVGEPMLGRFSPGTRVTLTTDGRPGQPYHGRVGFVSPTAEFTPKSVETTDLRTSLVYRLRIVVEDSDSQLRQGMPVTVKLAR</sequence>
<keyword evidence="3" id="KW-0732">Signal</keyword>
<evidence type="ECO:0000256" key="3">
    <source>
        <dbReference type="ARBA" id="ARBA00022729"/>
    </source>
</evidence>
<gene>
    <name evidence="9" type="primary">hlyD</name>
    <name evidence="9" type="ORF">IPP58_05410</name>
</gene>
<dbReference type="PANTHER" id="PTHR32347">
    <property type="entry name" value="EFFLUX SYSTEM COMPONENT YKNX-RELATED"/>
    <property type="match status" value="1"/>
</dbReference>
<dbReference type="Proteomes" id="UP000886657">
    <property type="component" value="Unassembled WGS sequence"/>
</dbReference>
<dbReference type="PANTHER" id="PTHR32347:SF29">
    <property type="entry name" value="UPF0194 MEMBRANE PROTEIN YBHG"/>
    <property type="match status" value="1"/>
</dbReference>
<dbReference type="Pfam" id="PF25954">
    <property type="entry name" value="Beta-barrel_RND_2"/>
    <property type="match status" value="1"/>
</dbReference>
<evidence type="ECO:0000256" key="5">
    <source>
        <dbReference type="ARBA" id="ARBA00023054"/>
    </source>
</evidence>
<dbReference type="EMBL" id="JADKIO010000005">
    <property type="protein sequence ID" value="MBK9795921.1"/>
    <property type="molecule type" value="Genomic_DNA"/>
</dbReference>
<dbReference type="GO" id="GO:0042597">
    <property type="term" value="C:periplasmic space"/>
    <property type="evidence" value="ECO:0007669"/>
    <property type="project" value="UniProtKB-SubCell"/>
</dbReference>
<feature type="coiled-coil region" evidence="6">
    <location>
        <begin position="179"/>
        <end position="206"/>
    </location>
</feature>
<dbReference type="Gene3D" id="2.40.50.100">
    <property type="match status" value="1"/>
</dbReference>
<evidence type="ECO:0000313" key="10">
    <source>
        <dbReference type="Proteomes" id="UP000886657"/>
    </source>
</evidence>
<organism evidence="9 10">
    <name type="scientific">Candidatus Geothrix skivensis</name>
    <dbReference type="NCBI Taxonomy" id="2954439"/>
    <lineage>
        <taxon>Bacteria</taxon>
        <taxon>Pseudomonadati</taxon>
        <taxon>Acidobacteriota</taxon>
        <taxon>Holophagae</taxon>
        <taxon>Holophagales</taxon>
        <taxon>Holophagaceae</taxon>
        <taxon>Geothrix</taxon>
    </lineage>
</organism>
<evidence type="ECO:0000259" key="8">
    <source>
        <dbReference type="Pfam" id="PF25954"/>
    </source>
</evidence>
<evidence type="ECO:0000256" key="4">
    <source>
        <dbReference type="ARBA" id="ARBA00022764"/>
    </source>
</evidence>
<reference evidence="9" key="1">
    <citation type="submission" date="2020-10" db="EMBL/GenBank/DDBJ databases">
        <title>Connecting structure to function with the recovery of over 1000 high-quality activated sludge metagenome-assembled genomes encoding full-length rRNA genes using long-read sequencing.</title>
        <authorList>
            <person name="Singleton C.M."/>
            <person name="Petriglieri F."/>
            <person name="Kristensen J.M."/>
            <person name="Kirkegaard R.H."/>
            <person name="Michaelsen T.Y."/>
            <person name="Andersen M.H."/>
            <person name="Karst S.M."/>
            <person name="Dueholm M.S."/>
            <person name="Nielsen P.H."/>
            <person name="Albertsen M."/>
        </authorList>
    </citation>
    <scope>NUCLEOTIDE SEQUENCE</scope>
    <source>
        <strain evidence="9">Skiv_18-Q3-R9-52_MAXAC.067</strain>
    </source>
</reference>
<dbReference type="Gene3D" id="1.10.287.470">
    <property type="entry name" value="Helix hairpin bin"/>
    <property type="match status" value="1"/>
</dbReference>
<feature type="domain" description="CusB-like beta-barrel" evidence="8">
    <location>
        <begin position="241"/>
        <end position="324"/>
    </location>
</feature>
<evidence type="ECO:0000256" key="6">
    <source>
        <dbReference type="SAM" id="Coils"/>
    </source>
</evidence>
<evidence type="ECO:0000256" key="2">
    <source>
        <dbReference type="ARBA" id="ARBA00010602"/>
    </source>
</evidence>